<organism evidence="1 2">
    <name type="scientific">Sphingomonas corticis</name>
    <dbReference type="NCBI Taxonomy" id="2722791"/>
    <lineage>
        <taxon>Bacteria</taxon>
        <taxon>Pseudomonadati</taxon>
        <taxon>Pseudomonadota</taxon>
        <taxon>Alphaproteobacteria</taxon>
        <taxon>Sphingomonadales</taxon>
        <taxon>Sphingomonadaceae</taxon>
        <taxon>Sphingomonas</taxon>
    </lineage>
</organism>
<accession>A0ABX1CST7</accession>
<evidence type="ECO:0000313" key="2">
    <source>
        <dbReference type="Proteomes" id="UP000732399"/>
    </source>
</evidence>
<name>A0ABX1CST7_9SPHN</name>
<sequence>MPVRFPLSDLARTGVRRIGHEREPLLVIDGAMAQPAALVEAAAASDFQPAYGPAGGYPGLRAAAPLDYVGDMVRVLARGIVAAFALDPAARPRRAECNFSLVTLPPDRLVPTQRAPHVDTADPHQFAILHYLCDPAFGGTAFFRHRATGFEALTPDRLPAYEAARAAEAVGQGYAGDDAAFRRIDAVEAAFDRVVVYRSRLLHSGIIREPSLLTDDPRTGRLTANIFLTLR</sequence>
<evidence type="ECO:0000313" key="1">
    <source>
        <dbReference type="EMBL" id="NJR79477.1"/>
    </source>
</evidence>
<dbReference type="RefSeq" id="WP_168135034.1">
    <property type="nucleotide sequence ID" value="NZ_JAAVJH010000007.1"/>
</dbReference>
<reference evidence="1 2" key="1">
    <citation type="submission" date="2020-03" db="EMBL/GenBank/DDBJ databases">
        <authorList>
            <person name="Wang L."/>
            <person name="He N."/>
            <person name="Li Y."/>
            <person name="Fang Y."/>
            <person name="Zhang F."/>
        </authorList>
    </citation>
    <scope>NUCLEOTIDE SEQUENCE [LARGE SCALE GENOMIC DNA]</scope>
    <source>
        <strain evidence="1 2">36D10-4-7</strain>
    </source>
</reference>
<keyword evidence="2" id="KW-1185">Reference proteome</keyword>
<dbReference type="InterPro" id="IPR045617">
    <property type="entry name" value="DUF6445"/>
</dbReference>
<dbReference type="Proteomes" id="UP000732399">
    <property type="component" value="Unassembled WGS sequence"/>
</dbReference>
<dbReference type="Pfam" id="PF20043">
    <property type="entry name" value="DUF6445"/>
    <property type="match status" value="1"/>
</dbReference>
<protein>
    <submittedName>
        <fullName evidence="1">Uncharacterized protein</fullName>
    </submittedName>
</protein>
<dbReference type="EMBL" id="JAAVJH010000007">
    <property type="protein sequence ID" value="NJR79477.1"/>
    <property type="molecule type" value="Genomic_DNA"/>
</dbReference>
<comment type="caution">
    <text evidence="1">The sequence shown here is derived from an EMBL/GenBank/DDBJ whole genome shotgun (WGS) entry which is preliminary data.</text>
</comment>
<proteinExistence type="predicted"/>
<gene>
    <name evidence="1" type="ORF">HBH26_12880</name>
</gene>